<accession>A0ABU3ZWJ7</accession>
<dbReference type="RefSeq" id="WP_317516757.1">
    <property type="nucleotide sequence ID" value="NZ_JAPTHD010000003.1"/>
</dbReference>
<evidence type="ECO:0000313" key="4">
    <source>
        <dbReference type="Proteomes" id="UP001185984"/>
    </source>
</evidence>
<comment type="caution">
    <text evidence="3">The sequence shown here is derived from an EMBL/GenBank/DDBJ whole genome shotgun (WGS) entry which is preliminary data.</text>
</comment>
<dbReference type="InterPro" id="IPR036259">
    <property type="entry name" value="MFS_trans_sf"/>
</dbReference>
<dbReference type="SUPFAM" id="SSF103473">
    <property type="entry name" value="MFS general substrate transporter"/>
    <property type="match status" value="1"/>
</dbReference>
<feature type="transmembrane region" description="Helical" evidence="2">
    <location>
        <begin position="363"/>
        <end position="387"/>
    </location>
</feature>
<evidence type="ECO:0000256" key="2">
    <source>
        <dbReference type="SAM" id="Phobius"/>
    </source>
</evidence>
<dbReference type="InterPro" id="IPR039672">
    <property type="entry name" value="MFS_2"/>
</dbReference>
<feature type="transmembrane region" description="Helical" evidence="2">
    <location>
        <begin position="154"/>
        <end position="172"/>
    </location>
</feature>
<keyword evidence="2" id="KW-1133">Transmembrane helix</keyword>
<feature type="transmembrane region" description="Helical" evidence="2">
    <location>
        <begin position="57"/>
        <end position="76"/>
    </location>
</feature>
<organism evidence="3 4">
    <name type="scientific">Sphingobium naphthae</name>
    <dbReference type="NCBI Taxonomy" id="1886786"/>
    <lineage>
        <taxon>Bacteria</taxon>
        <taxon>Pseudomonadati</taxon>
        <taxon>Pseudomonadota</taxon>
        <taxon>Alphaproteobacteria</taxon>
        <taxon>Sphingomonadales</taxon>
        <taxon>Sphingomonadaceae</taxon>
        <taxon>Sphingobium</taxon>
    </lineage>
</organism>
<comment type="similarity">
    <text evidence="1">Belongs to the sodium:galactoside symporter (TC 2.A.2) family.</text>
</comment>
<feature type="transmembrane region" description="Helical" evidence="2">
    <location>
        <begin position="294"/>
        <end position="312"/>
    </location>
</feature>
<name>A0ABU3ZWJ7_9SPHN</name>
<dbReference type="Pfam" id="PF13347">
    <property type="entry name" value="MFS_2"/>
    <property type="match status" value="1"/>
</dbReference>
<feature type="transmembrane region" description="Helical" evidence="2">
    <location>
        <begin position="267"/>
        <end position="287"/>
    </location>
</feature>
<feature type="transmembrane region" description="Helical" evidence="2">
    <location>
        <begin position="229"/>
        <end position="255"/>
    </location>
</feature>
<feature type="transmembrane region" description="Helical" evidence="2">
    <location>
        <begin position="88"/>
        <end position="106"/>
    </location>
</feature>
<feature type="transmembrane region" description="Helical" evidence="2">
    <location>
        <begin position="178"/>
        <end position="197"/>
    </location>
</feature>
<evidence type="ECO:0000256" key="1">
    <source>
        <dbReference type="ARBA" id="ARBA00009617"/>
    </source>
</evidence>
<protein>
    <submittedName>
        <fullName evidence="3">MFS transporter</fullName>
    </submittedName>
</protein>
<feature type="transmembrane region" description="Helical" evidence="2">
    <location>
        <begin position="402"/>
        <end position="425"/>
    </location>
</feature>
<feature type="transmembrane region" description="Helical" evidence="2">
    <location>
        <begin position="27"/>
        <end position="45"/>
    </location>
</feature>
<feature type="transmembrane region" description="Helical" evidence="2">
    <location>
        <begin position="318"/>
        <end position="343"/>
    </location>
</feature>
<feature type="transmembrane region" description="Helical" evidence="2">
    <location>
        <begin position="112"/>
        <end position="133"/>
    </location>
</feature>
<gene>
    <name evidence="3" type="ORF">O0R41_09840</name>
</gene>
<dbReference type="EMBL" id="JAPTHD010000003">
    <property type="protein sequence ID" value="MDV5823897.1"/>
    <property type="molecule type" value="Genomic_DNA"/>
</dbReference>
<reference evidence="4" key="1">
    <citation type="journal article" date="2022" name="J Environ Chem Eng">
        <title>Biodegradation of petroleum oil using a constructed nonpathogenic and heavy metal-tolerant bacterial consortium isolated from marine sponges.</title>
        <authorList>
            <person name="Dechsakulwatana C."/>
            <person name="Rungsihiranrut A."/>
            <person name="Muangchinda C."/>
            <person name="Ningthoujam R."/>
            <person name="Klankeo P."/>
            <person name="Pinyakong O."/>
        </authorList>
    </citation>
    <scope>NUCLEOTIDE SEQUENCE [LARGE SCALE GENOMIC DNA]</scope>
    <source>
        <strain evidence="4">MO2-4</strain>
    </source>
</reference>
<keyword evidence="4" id="KW-1185">Reference proteome</keyword>
<keyword evidence="2" id="KW-0812">Transmembrane</keyword>
<sequence length="444" mass="46788">MQRAPSSPGPIDGPHPLRAIGFGAGDYAFNLFWQTITLYLLFFYTDGLGLTPDAAGMVMMVGALADGLADLGIGIAADRWRLRYRRIIAWWAPPLAILFALLFHRPATGPDLLLAIVLATHVAFRIVYALVNLPYAAWSTRVSPHPRDRTLMSGARMTFGALGAVTVAWLMPAGGDRYVQVAMLLAAIATLILWGVVRLIPETVPTQPPQASRRTVRRDLQAIGRNRPFLMLCAATFCATLAGAIIGHSVLYYFAHVLLDAPAGKRALAVMGVIGAIAVPLWTLLALRTDPRASWLAAAALALGALCVLAFIPGKPVVIWSILLLALVQVALSGFHLAAWAMLPMTVDHGDALTGVRVEATAFSLFMLVQKVALGLAALLLGLAYAAGGYGGGTADAAGRAVIFWAMVAGPAAMIAAGAAIMALAPLRGRTDQASVNMSDTPSA</sequence>
<dbReference type="PANTHER" id="PTHR11328">
    <property type="entry name" value="MAJOR FACILITATOR SUPERFAMILY DOMAIN-CONTAINING PROTEIN"/>
    <property type="match status" value="1"/>
</dbReference>
<keyword evidence="2" id="KW-0472">Membrane</keyword>
<dbReference type="PANTHER" id="PTHR11328:SF24">
    <property type="entry name" value="MAJOR FACILITATOR SUPERFAMILY (MFS) PROFILE DOMAIN-CONTAINING PROTEIN"/>
    <property type="match status" value="1"/>
</dbReference>
<evidence type="ECO:0000313" key="3">
    <source>
        <dbReference type="EMBL" id="MDV5823897.1"/>
    </source>
</evidence>
<dbReference type="Gene3D" id="1.20.1250.20">
    <property type="entry name" value="MFS general substrate transporter like domains"/>
    <property type="match status" value="2"/>
</dbReference>
<dbReference type="Proteomes" id="UP001185984">
    <property type="component" value="Unassembled WGS sequence"/>
</dbReference>
<proteinExistence type="inferred from homology"/>